<dbReference type="Proteomes" id="UP000019132">
    <property type="component" value="Unassembled WGS sequence"/>
</dbReference>
<dbReference type="EMBL" id="GL376626">
    <property type="status" value="NOT_ANNOTATED_CDS"/>
    <property type="molecule type" value="Genomic_DNA"/>
</dbReference>
<dbReference type="EnsemblProtists" id="PYU1_T001311">
    <property type="protein sequence ID" value="PYU1_T001311"/>
    <property type="gene ID" value="PYU1_G001311"/>
</dbReference>
<reference evidence="2" key="2">
    <citation type="submission" date="2010-04" db="EMBL/GenBank/DDBJ databases">
        <authorList>
            <person name="Buell R."/>
            <person name="Hamilton J."/>
            <person name="Hostetler J."/>
        </authorList>
    </citation>
    <scope>NUCLEOTIDE SEQUENCE [LARGE SCALE GENOMIC DNA]</scope>
    <source>
        <strain evidence="2">DAOM:BR144</strain>
    </source>
</reference>
<name>K3W8M0_GLOUD</name>
<sequence length="181" mass="20897">MVNSHKECQKPARRAFRSESMPVYAVSTASSFAAAPVKKNAEDMGRLRKLVSLSYYQGKVKKWFHREDRDTIVCEEDEEAFRRANLYEIDDFDGSDERELKRREAAAASAYSTWLDSSSSGVLAMQRQNSTTSTECESDYEPSKEQRWCTNCAKCFQRRLSHYDQFCGLDCKTAHRFRLLA</sequence>
<dbReference type="AlphaFoldDB" id="K3W8M0"/>
<dbReference type="InParanoid" id="K3W8M0"/>
<dbReference type="OMA" id="KCFQRGL"/>
<dbReference type="eggNOG" id="ENOG502S8AR">
    <property type="taxonomic scope" value="Eukaryota"/>
</dbReference>
<organism evidence="1 2">
    <name type="scientific">Globisporangium ultimum (strain ATCC 200006 / CBS 805.95 / DAOM BR144)</name>
    <name type="common">Pythium ultimum</name>
    <dbReference type="NCBI Taxonomy" id="431595"/>
    <lineage>
        <taxon>Eukaryota</taxon>
        <taxon>Sar</taxon>
        <taxon>Stramenopiles</taxon>
        <taxon>Oomycota</taxon>
        <taxon>Peronosporomycetes</taxon>
        <taxon>Pythiales</taxon>
        <taxon>Pythiaceae</taxon>
        <taxon>Globisporangium</taxon>
    </lineage>
</organism>
<evidence type="ECO:0000313" key="2">
    <source>
        <dbReference type="Proteomes" id="UP000019132"/>
    </source>
</evidence>
<reference evidence="2" key="1">
    <citation type="journal article" date="2010" name="Genome Biol.">
        <title>Genome sequence of the necrotrophic plant pathogen Pythium ultimum reveals original pathogenicity mechanisms and effector repertoire.</title>
        <authorList>
            <person name="Levesque C.A."/>
            <person name="Brouwer H."/>
            <person name="Cano L."/>
            <person name="Hamilton J.P."/>
            <person name="Holt C."/>
            <person name="Huitema E."/>
            <person name="Raffaele S."/>
            <person name="Robideau G.P."/>
            <person name="Thines M."/>
            <person name="Win J."/>
            <person name="Zerillo M.M."/>
            <person name="Beakes G.W."/>
            <person name="Boore J.L."/>
            <person name="Busam D."/>
            <person name="Dumas B."/>
            <person name="Ferriera S."/>
            <person name="Fuerstenberg S.I."/>
            <person name="Gachon C.M."/>
            <person name="Gaulin E."/>
            <person name="Govers F."/>
            <person name="Grenville-Briggs L."/>
            <person name="Horner N."/>
            <person name="Hostetler J."/>
            <person name="Jiang R.H."/>
            <person name="Johnson J."/>
            <person name="Krajaejun T."/>
            <person name="Lin H."/>
            <person name="Meijer H.J."/>
            <person name="Moore B."/>
            <person name="Morris P."/>
            <person name="Phuntmart V."/>
            <person name="Puiu D."/>
            <person name="Shetty J."/>
            <person name="Stajich J.E."/>
            <person name="Tripathy S."/>
            <person name="Wawra S."/>
            <person name="van West P."/>
            <person name="Whitty B.R."/>
            <person name="Coutinho P.M."/>
            <person name="Henrissat B."/>
            <person name="Martin F."/>
            <person name="Thomas P.D."/>
            <person name="Tyler B.M."/>
            <person name="De Vries R.P."/>
            <person name="Kamoun S."/>
            <person name="Yandell M."/>
            <person name="Tisserat N."/>
            <person name="Buell C.R."/>
        </authorList>
    </citation>
    <scope>NUCLEOTIDE SEQUENCE</scope>
    <source>
        <strain evidence="2">DAOM:BR144</strain>
    </source>
</reference>
<reference evidence="1" key="3">
    <citation type="submission" date="2015-02" db="UniProtKB">
        <authorList>
            <consortium name="EnsemblProtists"/>
        </authorList>
    </citation>
    <scope>IDENTIFICATION</scope>
    <source>
        <strain evidence="1">DAOM BR144</strain>
    </source>
</reference>
<evidence type="ECO:0000313" key="1">
    <source>
        <dbReference type="EnsemblProtists" id="PYU1_T001311"/>
    </source>
</evidence>
<accession>K3W8M0</accession>
<dbReference type="HOGENOM" id="CLU_119303_0_0_1"/>
<protein>
    <submittedName>
        <fullName evidence="1">Uncharacterized protein</fullName>
    </submittedName>
</protein>
<proteinExistence type="predicted"/>
<dbReference type="VEuPathDB" id="FungiDB:PYU1_G001311"/>
<keyword evidence="2" id="KW-1185">Reference proteome</keyword>